<feature type="domain" description="PiggyBac transposable element-derived protein" evidence="1">
    <location>
        <begin position="21"/>
        <end position="102"/>
    </location>
</feature>
<dbReference type="EMBL" id="GECU01025785">
    <property type="protein sequence ID" value="JAS81921.1"/>
    <property type="molecule type" value="Transcribed_RNA"/>
</dbReference>
<name>A0A1B6I4Q4_9HEMI</name>
<evidence type="ECO:0000313" key="2">
    <source>
        <dbReference type="EMBL" id="JAS81921.1"/>
    </source>
</evidence>
<dbReference type="AlphaFoldDB" id="A0A1B6I4Q4"/>
<dbReference type="InterPro" id="IPR052638">
    <property type="entry name" value="PiggyBac_TE-derived"/>
</dbReference>
<proteinExistence type="predicted"/>
<dbReference type="PANTHER" id="PTHR47055">
    <property type="entry name" value="DDE_TNP_1_7 DOMAIN-CONTAINING PROTEIN"/>
    <property type="match status" value="1"/>
</dbReference>
<dbReference type="InterPro" id="IPR029526">
    <property type="entry name" value="PGBD"/>
</dbReference>
<protein>
    <recommendedName>
        <fullName evidence="1">PiggyBac transposable element-derived protein domain-containing protein</fullName>
    </recommendedName>
</protein>
<dbReference type="Pfam" id="PF13843">
    <property type="entry name" value="DDE_Tnp_1_7"/>
    <property type="match status" value="1"/>
</dbReference>
<dbReference type="GO" id="GO:0043565">
    <property type="term" value="F:sequence-specific DNA binding"/>
    <property type="evidence" value="ECO:0007669"/>
    <property type="project" value="TreeGrafter"/>
</dbReference>
<evidence type="ECO:0000259" key="1">
    <source>
        <dbReference type="Pfam" id="PF13843"/>
    </source>
</evidence>
<accession>A0A1B6I4Q4</accession>
<feature type="non-terminal residue" evidence="2">
    <location>
        <position position="102"/>
    </location>
</feature>
<sequence length="102" mass="12025">VDLKSDETSWSKTYDVYNDLSPMEQFFLLFNEEIISLLVDKTNRYAALRNRLGDVSEDELKTFIGVLLLSGYVQLPRRRMYWESCNDTHNNLVAKPISRNRF</sequence>
<reference evidence="2" key="1">
    <citation type="submission" date="2015-11" db="EMBL/GenBank/DDBJ databases">
        <title>De novo transcriptome assembly of four potential Pierce s Disease insect vectors from Arizona vineyards.</title>
        <authorList>
            <person name="Tassone E.E."/>
        </authorList>
    </citation>
    <scope>NUCLEOTIDE SEQUENCE</scope>
</reference>
<dbReference type="PANTHER" id="PTHR47055:SF3">
    <property type="entry name" value="PHORBOL-ESTER_DAG-TYPE DOMAIN-CONTAINING PROTEIN"/>
    <property type="match status" value="1"/>
</dbReference>
<feature type="non-terminal residue" evidence="2">
    <location>
        <position position="1"/>
    </location>
</feature>
<gene>
    <name evidence="2" type="ORF">g.2741</name>
</gene>
<organism evidence="2">
    <name type="scientific">Homalodisca liturata</name>
    <dbReference type="NCBI Taxonomy" id="320908"/>
    <lineage>
        <taxon>Eukaryota</taxon>
        <taxon>Metazoa</taxon>
        <taxon>Ecdysozoa</taxon>
        <taxon>Arthropoda</taxon>
        <taxon>Hexapoda</taxon>
        <taxon>Insecta</taxon>
        <taxon>Pterygota</taxon>
        <taxon>Neoptera</taxon>
        <taxon>Paraneoptera</taxon>
        <taxon>Hemiptera</taxon>
        <taxon>Auchenorrhyncha</taxon>
        <taxon>Membracoidea</taxon>
        <taxon>Cicadellidae</taxon>
        <taxon>Cicadellinae</taxon>
        <taxon>Proconiini</taxon>
        <taxon>Homalodisca</taxon>
    </lineage>
</organism>